<dbReference type="EMBL" id="UYSU01039748">
    <property type="protein sequence ID" value="VDM01651.1"/>
    <property type="molecule type" value="Genomic_DNA"/>
</dbReference>
<keyword evidence="2" id="KW-1185">Reference proteome</keyword>
<accession>A0A183TFL6</accession>
<evidence type="ECO:0000313" key="1">
    <source>
        <dbReference type="EMBL" id="VDM01651.1"/>
    </source>
</evidence>
<evidence type="ECO:0000313" key="3">
    <source>
        <dbReference type="WBParaSite" id="SSLN_0001583501-mRNA-1"/>
    </source>
</evidence>
<dbReference type="WBParaSite" id="SSLN_0001583501-mRNA-1">
    <property type="protein sequence ID" value="SSLN_0001583501-mRNA-1"/>
    <property type="gene ID" value="SSLN_0001583501"/>
</dbReference>
<dbReference type="Proteomes" id="UP000275846">
    <property type="component" value="Unassembled WGS sequence"/>
</dbReference>
<organism evidence="3">
    <name type="scientific">Schistocephalus solidus</name>
    <name type="common">Tapeworm</name>
    <dbReference type="NCBI Taxonomy" id="70667"/>
    <lineage>
        <taxon>Eukaryota</taxon>
        <taxon>Metazoa</taxon>
        <taxon>Spiralia</taxon>
        <taxon>Lophotrochozoa</taxon>
        <taxon>Platyhelminthes</taxon>
        <taxon>Cestoda</taxon>
        <taxon>Eucestoda</taxon>
        <taxon>Diphyllobothriidea</taxon>
        <taxon>Diphyllobothriidae</taxon>
        <taxon>Schistocephalus</taxon>
    </lineage>
</organism>
<dbReference type="AlphaFoldDB" id="A0A183TFL6"/>
<proteinExistence type="predicted"/>
<sequence length="76" mass="8409">MVTSYHIAVCVLPESSWSQYHLMFTDRGFFACQNSSNCGDLVEFTPSISSSDGVRVSTCGPLCLKSIGVGRRFFYN</sequence>
<reference evidence="1 2" key="2">
    <citation type="submission" date="2018-11" db="EMBL/GenBank/DDBJ databases">
        <authorList>
            <consortium name="Pathogen Informatics"/>
        </authorList>
    </citation>
    <scope>NUCLEOTIDE SEQUENCE [LARGE SCALE GENOMIC DNA]</scope>
    <source>
        <strain evidence="1 2">NST_G2</strain>
    </source>
</reference>
<name>A0A183TFL6_SCHSO</name>
<protein>
    <submittedName>
        <fullName evidence="3">Secreted protein</fullName>
    </submittedName>
</protein>
<evidence type="ECO:0000313" key="2">
    <source>
        <dbReference type="Proteomes" id="UP000275846"/>
    </source>
</evidence>
<gene>
    <name evidence="1" type="ORF">SSLN_LOCUS15265</name>
</gene>
<reference evidence="3" key="1">
    <citation type="submission" date="2016-06" db="UniProtKB">
        <authorList>
            <consortium name="WormBaseParasite"/>
        </authorList>
    </citation>
    <scope>IDENTIFICATION</scope>
</reference>